<comment type="caution">
    <text evidence="3">The sequence shown here is derived from an EMBL/GenBank/DDBJ whole genome shotgun (WGS) entry which is preliminary data.</text>
</comment>
<dbReference type="InterPro" id="IPR004843">
    <property type="entry name" value="Calcineurin-like_PHP"/>
</dbReference>
<proteinExistence type="predicted"/>
<dbReference type="GO" id="GO:0110154">
    <property type="term" value="P:RNA decapping"/>
    <property type="evidence" value="ECO:0007669"/>
    <property type="project" value="TreeGrafter"/>
</dbReference>
<dbReference type="PANTHER" id="PTHR42850">
    <property type="entry name" value="METALLOPHOSPHOESTERASE"/>
    <property type="match status" value="1"/>
</dbReference>
<dbReference type="PANTHER" id="PTHR42850:SF4">
    <property type="entry name" value="ZINC-DEPENDENT ENDOPOLYPHOSPHATASE"/>
    <property type="match status" value="1"/>
</dbReference>
<dbReference type="InterPro" id="IPR050126">
    <property type="entry name" value="Ap4A_hydrolase"/>
</dbReference>
<feature type="compositionally biased region" description="Basic and acidic residues" evidence="1">
    <location>
        <begin position="235"/>
        <end position="249"/>
    </location>
</feature>
<reference evidence="3 4" key="1">
    <citation type="submission" date="2017-05" db="EMBL/GenBank/DDBJ databases">
        <title>Vagococcus spp. assemblies.</title>
        <authorList>
            <person name="Gulvik C.A."/>
        </authorList>
    </citation>
    <scope>NUCLEOTIDE SEQUENCE [LARGE SCALE GENOMIC DNA]</scope>
    <source>
        <strain evidence="3 4">DSM 24756</strain>
    </source>
</reference>
<dbReference type="Proteomes" id="UP000288669">
    <property type="component" value="Unassembled WGS sequence"/>
</dbReference>
<name>A0A430AKP2_9ENTE</name>
<dbReference type="Pfam" id="PF00149">
    <property type="entry name" value="Metallophos"/>
    <property type="match status" value="1"/>
</dbReference>
<keyword evidence="4" id="KW-1185">Reference proteome</keyword>
<feature type="domain" description="Calcineurin-like phosphoesterase" evidence="2">
    <location>
        <begin position="8"/>
        <end position="187"/>
    </location>
</feature>
<dbReference type="SUPFAM" id="SSF56300">
    <property type="entry name" value="Metallo-dependent phosphatases"/>
    <property type="match status" value="1"/>
</dbReference>
<dbReference type="OrthoDB" id="384253at2"/>
<evidence type="ECO:0000313" key="4">
    <source>
        <dbReference type="Proteomes" id="UP000288669"/>
    </source>
</evidence>
<dbReference type="AlphaFoldDB" id="A0A430AKP2"/>
<dbReference type="GO" id="GO:0005737">
    <property type="term" value="C:cytoplasm"/>
    <property type="evidence" value="ECO:0007669"/>
    <property type="project" value="TreeGrafter"/>
</dbReference>
<sequence>MKKLLFTIGDIHGEYDLLEEVLKAYDPKLHQLVLVGDLNDRGPKVKESLLKGKELVEQEQAVYIRGNHEQMLLNFVQNPQERFVNYMRNGGKETIESLMYKGIFSEHSPKEVAQLLKEKWADLLKFLDERPFYYEWNQYICVHAGVDFEKSDWHDTDNQDFIWIREPFHTGKNNTGKKIVFGHTVTSLLHQDEEDYSIWHSDGKFGIDGGGVFGGIIHGAIFNDKGIVKDIQAKNPREGWHSPSEKEIEALQNNQ</sequence>
<organism evidence="3 4">
    <name type="scientific">Vagococcus entomophilus</name>
    <dbReference type="NCBI Taxonomy" id="1160095"/>
    <lineage>
        <taxon>Bacteria</taxon>
        <taxon>Bacillati</taxon>
        <taxon>Bacillota</taxon>
        <taxon>Bacilli</taxon>
        <taxon>Lactobacillales</taxon>
        <taxon>Enterococcaceae</taxon>
        <taxon>Vagococcus</taxon>
    </lineage>
</organism>
<evidence type="ECO:0000256" key="1">
    <source>
        <dbReference type="SAM" id="MobiDB-lite"/>
    </source>
</evidence>
<evidence type="ECO:0000259" key="2">
    <source>
        <dbReference type="Pfam" id="PF00149"/>
    </source>
</evidence>
<dbReference type="GO" id="GO:0008803">
    <property type="term" value="F:bis(5'-nucleosyl)-tetraphosphatase (symmetrical) activity"/>
    <property type="evidence" value="ECO:0007669"/>
    <property type="project" value="TreeGrafter"/>
</dbReference>
<gene>
    <name evidence="3" type="ORF">CBF30_05500</name>
</gene>
<evidence type="ECO:0000313" key="3">
    <source>
        <dbReference type="EMBL" id="RSU08681.1"/>
    </source>
</evidence>
<protein>
    <submittedName>
        <fullName evidence="3">Serine/threonine protein phosphatase</fullName>
    </submittedName>
</protein>
<dbReference type="RefSeq" id="WP_126823512.1">
    <property type="nucleotide sequence ID" value="NZ_JBHLWU010000001.1"/>
</dbReference>
<accession>A0A430AKP2</accession>
<dbReference type="InterPro" id="IPR029052">
    <property type="entry name" value="Metallo-depent_PP-like"/>
</dbReference>
<dbReference type="Gene3D" id="3.60.21.10">
    <property type="match status" value="1"/>
</dbReference>
<dbReference type="GO" id="GO:0016791">
    <property type="term" value="F:phosphatase activity"/>
    <property type="evidence" value="ECO:0007669"/>
    <property type="project" value="TreeGrafter"/>
</dbReference>
<dbReference type="EMBL" id="NGJZ01000001">
    <property type="protein sequence ID" value="RSU08681.1"/>
    <property type="molecule type" value="Genomic_DNA"/>
</dbReference>
<dbReference type="CDD" id="cd00144">
    <property type="entry name" value="MPP_PPP_family"/>
    <property type="match status" value="1"/>
</dbReference>
<feature type="region of interest" description="Disordered" evidence="1">
    <location>
        <begin position="235"/>
        <end position="255"/>
    </location>
</feature>